<evidence type="ECO:0000313" key="1">
    <source>
        <dbReference type="EMBL" id="MFC0843828.1"/>
    </source>
</evidence>
<proteinExistence type="predicted"/>
<accession>A0ABV6TDE5</accession>
<name>A0ABV6TDE5_9ACTN</name>
<dbReference type="RefSeq" id="WP_394317596.1">
    <property type="nucleotide sequence ID" value="NZ_JBHMQV010000009.1"/>
</dbReference>
<comment type="caution">
    <text evidence="1">The sequence shown here is derived from an EMBL/GenBank/DDBJ whole genome shotgun (WGS) entry which is preliminary data.</text>
</comment>
<sequence>MALLMTLPAPAHADHGTINYKYGNPLQPNQAKTGVYPDDLEIPENQCIEVPEVEGKPLQTAWAPENRSQSDIFVYTEPECLGVRTRVKVRQKLGNLVLFKSFIQPS</sequence>
<dbReference type="Proteomes" id="UP001589887">
    <property type="component" value="Unassembled WGS sequence"/>
</dbReference>
<dbReference type="EMBL" id="JBHMQV010000009">
    <property type="protein sequence ID" value="MFC0843828.1"/>
    <property type="molecule type" value="Genomic_DNA"/>
</dbReference>
<protein>
    <submittedName>
        <fullName evidence="1">Uncharacterized protein</fullName>
    </submittedName>
</protein>
<reference evidence="1 2" key="1">
    <citation type="submission" date="2024-09" db="EMBL/GenBank/DDBJ databases">
        <authorList>
            <person name="Sun Q."/>
            <person name="Mori K."/>
        </authorList>
    </citation>
    <scope>NUCLEOTIDE SEQUENCE [LARGE SCALE GENOMIC DNA]</scope>
    <source>
        <strain evidence="1 2">JCM 4557</strain>
    </source>
</reference>
<organism evidence="1 2">
    <name type="scientific">Streptomyces noboritoensis</name>
    <dbReference type="NCBI Taxonomy" id="67337"/>
    <lineage>
        <taxon>Bacteria</taxon>
        <taxon>Bacillati</taxon>
        <taxon>Actinomycetota</taxon>
        <taxon>Actinomycetes</taxon>
        <taxon>Kitasatosporales</taxon>
        <taxon>Streptomycetaceae</taxon>
        <taxon>Streptomyces</taxon>
    </lineage>
</organism>
<gene>
    <name evidence="1" type="ORF">ACFH04_08880</name>
</gene>
<evidence type="ECO:0000313" key="2">
    <source>
        <dbReference type="Proteomes" id="UP001589887"/>
    </source>
</evidence>
<keyword evidence="2" id="KW-1185">Reference proteome</keyword>